<evidence type="ECO:0000313" key="2">
    <source>
        <dbReference type="EMBL" id="KKK53413.1"/>
    </source>
</evidence>
<proteinExistence type="predicted"/>
<comment type="caution">
    <text evidence="2">The sequence shown here is derived from an EMBL/GenBank/DDBJ whole genome shotgun (WGS) entry which is preliminary data.</text>
</comment>
<sequence length="237" mass="26172">SNATGECPTCGDEICSDGGYVCNRCGKRPDKPLLSYPPFQHVPTEEAMRTQMFKTMVALERMADAVTDHLTADKQPPEQNENSTTRCPEQKKTTEPCWSPTPPYDQAQTERSDLCVNCAYPLGDHRRAKIIKGDLIVNGDLTVKGCTTTIGSQVVPGPMAPLDSDLREIREILGKHRKAIALVATFGQFKDVGFFGTKPERALQRLVRLKSCSCVGTGWVARDESCKECKQQGYIET</sequence>
<dbReference type="AlphaFoldDB" id="A0A0F8W9Y9"/>
<accession>A0A0F8W9Y9</accession>
<name>A0A0F8W9Y9_9ZZZZ</name>
<evidence type="ECO:0000256" key="1">
    <source>
        <dbReference type="SAM" id="MobiDB-lite"/>
    </source>
</evidence>
<dbReference type="EMBL" id="LAZR01066519">
    <property type="protein sequence ID" value="KKK53413.1"/>
    <property type="molecule type" value="Genomic_DNA"/>
</dbReference>
<feature type="compositionally biased region" description="Polar residues" evidence="1">
    <location>
        <begin position="77"/>
        <end position="87"/>
    </location>
</feature>
<reference evidence="2" key="1">
    <citation type="journal article" date="2015" name="Nature">
        <title>Complex archaea that bridge the gap between prokaryotes and eukaryotes.</title>
        <authorList>
            <person name="Spang A."/>
            <person name="Saw J.H."/>
            <person name="Jorgensen S.L."/>
            <person name="Zaremba-Niedzwiedzka K."/>
            <person name="Martijn J."/>
            <person name="Lind A.E."/>
            <person name="van Eijk R."/>
            <person name="Schleper C."/>
            <person name="Guy L."/>
            <person name="Ettema T.J."/>
        </authorList>
    </citation>
    <scope>NUCLEOTIDE SEQUENCE</scope>
</reference>
<organism evidence="2">
    <name type="scientific">marine sediment metagenome</name>
    <dbReference type="NCBI Taxonomy" id="412755"/>
    <lineage>
        <taxon>unclassified sequences</taxon>
        <taxon>metagenomes</taxon>
        <taxon>ecological metagenomes</taxon>
    </lineage>
</organism>
<feature type="non-terminal residue" evidence="2">
    <location>
        <position position="1"/>
    </location>
</feature>
<gene>
    <name evidence="2" type="ORF">LCGC14_3095050</name>
</gene>
<feature type="region of interest" description="Disordered" evidence="1">
    <location>
        <begin position="71"/>
        <end position="105"/>
    </location>
</feature>
<protein>
    <submittedName>
        <fullName evidence="2">Uncharacterized protein</fullName>
    </submittedName>
</protein>